<proteinExistence type="predicted"/>
<dbReference type="AlphaFoldDB" id="A0A7R9P7S0"/>
<protein>
    <submittedName>
        <fullName evidence="1">(California timema) hypothetical protein</fullName>
    </submittedName>
</protein>
<organism evidence="1">
    <name type="scientific">Timema californicum</name>
    <name type="common">California timema</name>
    <name type="synonym">Walking stick</name>
    <dbReference type="NCBI Taxonomy" id="61474"/>
    <lineage>
        <taxon>Eukaryota</taxon>
        <taxon>Metazoa</taxon>
        <taxon>Ecdysozoa</taxon>
        <taxon>Arthropoda</taxon>
        <taxon>Hexapoda</taxon>
        <taxon>Insecta</taxon>
        <taxon>Pterygota</taxon>
        <taxon>Neoptera</taxon>
        <taxon>Polyneoptera</taxon>
        <taxon>Phasmatodea</taxon>
        <taxon>Timematodea</taxon>
        <taxon>Timematoidea</taxon>
        <taxon>Timematidae</taxon>
        <taxon>Timema</taxon>
    </lineage>
</organism>
<accession>A0A7R9P7S0</accession>
<dbReference type="EMBL" id="OE181505">
    <property type="protein sequence ID" value="CAD7573272.1"/>
    <property type="molecule type" value="Genomic_DNA"/>
</dbReference>
<name>A0A7R9P7S0_TIMCA</name>
<reference evidence="1" key="1">
    <citation type="submission" date="2020-11" db="EMBL/GenBank/DDBJ databases">
        <authorList>
            <person name="Tran Van P."/>
        </authorList>
    </citation>
    <scope>NUCLEOTIDE SEQUENCE</scope>
</reference>
<gene>
    <name evidence="1" type="ORF">TCMB3V08_LOCUS5911</name>
</gene>
<evidence type="ECO:0000313" key="1">
    <source>
        <dbReference type="EMBL" id="CAD7573272.1"/>
    </source>
</evidence>
<sequence length="470" mass="53210">MLGVYVLQCTCWKNSISGVTRQRWRLAILNPSAAHVASSNVTVRRAQYSTGGKNYTWYKLVDYAVGDRGENLKVDHLIYPYFDITWQWASSTWPSTLVLCRDSREECLPANPPPPPRSLPYRKLQAKTFQSTADEDRGSVPAFAWRGSGNLSTSDRYSNLDLPVIDSLVYCDSSGKPHHNVTSGSSCMRVIHPLCETGFQGARIVDQKFVNAKNQLCNCVLEFGPIHVSPARLYVQLKQADVPATPCQLTRPDRTEVPYRDAFDGDQLFSVVPVASKSPVPLSLPLLRPSRRIQVQIDVQVVVTMVDMSVSNLLVADNVKPNPQQQQRAVFLCPKQYTYVLAFPRKGINLPLPPNMWALKLNFQRSELAETSRRRTECSESNITPPCSIALPPTKGKARQTFPKVPRLLCQRGLTLVGGQSHSQIQMLLSLDIILLMKDKMLKTKRIFNWKKHKMLRIPRRFKWKNKCFN</sequence>